<evidence type="ECO:0000256" key="1">
    <source>
        <dbReference type="ARBA" id="ARBA00023015"/>
    </source>
</evidence>
<dbReference type="Pfam" id="PF12802">
    <property type="entry name" value="MarR_2"/>
    <property type="match status" value="1"/>
</dbReference>
<evidence type="ECO:0000313" key="5">
    <source>
        <dbReference type="EMBL" id="RAQ95700.1"/>
    </source>
</evidence>
<evidence type="ECO:0000313" key="6">
    <source>
        <dbReference type="Proteomes" id="UP000248706"/>
    </source>
</evidence>
<dbReference type="RefSeq" id="WP_112428658.1">
    <property type="nucleotide sequence ID" value="NZ_MCIF01000002.1"/>
</dbReference>
<dbReference type="Proteomes" id="UP000248706">
    <property type="component" value="Unassembled WGS sequence"/>
</dbReference>
<protein>
    <recommendedName>
        <fullName evidence="4">HTH marR-type domain-containing protein</fullName>
    </recommendedName>
</protein>
<dbReference type="InterPro" id="IPR039422">
    <property type="entry name" value="MarR/SlyA-like"/>
</dbReference>
<comment type="caution">
    <text evidence="5">The sequence shown here is derived from an EMBL/GenBank/DDBJ whole genome shotgun (WGS) entry which is preliminary data.</text>
</comment>
<dbReference type="InterPro" id="IPR000835">
    <property type="entry name" value="HTH_MarR-typ"/>
</dbReference>
<dbReference type="PANTHER" id="PTHR33164:SF43">
    <property type="entry name" value="HTH-TYPE TRANSCRIPTIONAL REPRESSOR YETL"/>
    <property type="match status" value="1"/>
</dbReference>
<dbReference type="EMBL" id="MCIF01000002">
    <property type="protein sequence ID" value="RAQ95700.1"/>
    <property type="molecule type" value="Genomic_DNA"/>
</dbReference>
<dbReference type="PROSITE" id="PS01117">
    <property type="entry name" value="HTH_MARR_1"/>
    <property type="match status" value="1"/>
</dbReference>
<organism evidence="5 6">
    <name type="scientific">Thermogemmatispora tikiterensis</name>
    <dbReference type="NCBI Taxonomy" id="1825093"/>
    <lineage>
        <taxon>Bacteria</taxon>
        <taxon>Bacillati</taxon>
        <taxon>Chloroflexota</taxon>
        <taxon>Ktedonobacteria</taxon>
        <taxon>Thermogemmatisporales</taxon>
        <taxon>Thermogemmatisporaceae</taxon>
        <taxon>Thermogemmatispora</taxon>
    </lineage>
</organism>
<dbReference type="GO" id="GO:0003677">
    <property type="term" value="F:DNA binding"/>
    <property type="evidence" value="ECO:0007669"/>
    <property type="project" value="UniProtKB-KW"/>
</dbReference>
<keyword evidence="2" id="KW-0238">DNA-binding</keyword>
<reference evidence="5 6" key="1">
    <citation type="submission" date="2016-08" db="EMBL/GenBank/DDBJ databases">
        <title>Analysis of Carbohydrate Active Enzymes in Thermogemmatispora T81 Reveals Carbohydrate Degradation Ability.</title>
        <authorList>
            <person name="Tomazini A."/>
            <person name="Lal S."/>
            <person name="Stott M."/>
            <person name="Henrissat B."/>
            <person name="Polikarpov I."/>
            <person name="Sparling R."/>
            <person name="Levin D.B."/>
        </authorList>
    </citation>
    <scope>NUCLEOTIDE SEQUENCE [LARGE SCALE GENOMIC DNA]</scope>
    <source>
        <strain evidence="5 6">T81</strain>
    </source>
</reference>
<gene>
    <name evidence="5" type="ORF">A4R35_09155</name>
</gene>
<dbReference type="InterPro" id="IPR023187">
    <property type="entry name" value="Tscrpt_reg_MarR-type_CS"/>
</dbReference>
<sequence length="166" mass="18952">MSSEQDPPIDYRALAEFRYQIRRFLRFSEQVAREAGLEPQHYQLLLALKGLPEGRKATITELAERLQIQHHSAVELINRLVERDLVSKQRDVLDQRQVILSLTPRGEEVLQTLAAYHRAELQIVGPALVAALKAILTDSALATTLQESEPHHKNMDQEDQVVQEDK</sequence>
<dbReference type="AlphaFoldDB" id="A0A328VIU2"/>
<dbReference type="Gene3D" id="1.10.10.10">
    <property type="entry name" value="Winged helix-like DNA-binding domain superfamily/Winged helix DNA-binding domain"/>
    <property type="match status" value="1"/>
</dbReference>
<dbReference type="OrthoDB" id="9807800at2"/>
<proteinExistence type="predicted"/>
<keyword evidence="1" id="KW-0805">Transcription regulation</keyword>
<keyword evidence="6" id="KW-1185">Reference proteome</keyword>
<accession>A0A328VIU2</accession>
<dbReference type="SUPFAM" id="SSF46785">
    <property type="entry name" value="Winged helix' DNA-binding domain"/>
    <property type="match status" value="1"/>
</dbReference>
<keyword evidence="3" id="KW-0804">Transcription</keyword>
<evidence type="ECO:0000256" key="3">
    <source>
        <dbReference type="ARBA" id="ARBA00023163"/>
    </source>
</evidence>
<dbReference type="SMART" id="SM00347">
    <property type="entry name" value="HTH_MARR"/>
    <property type="match status" value="1"/>
</dbReference>
<dbReference type="PROSITE" id="PS50995">
    <property type="entry name" value="HTH_MARR_2"/>
    <property type="match status" value="1"/>
</dbReference>
<dbReference type="GO" id="GO:0006950">
    <property type="term" value="P:response to stress"/>
    <property type="evidence" value="ECO:0007669"/>
    <property type="project" value="TreeGrafter"/>
</dbReference>
<evidence type="ECO:0000256" key="2">
    <source>
        <dbReference type="ARBA" id="ARBA00023125"/>
    </source>
</evidence>
<feature type="domain" description="HTH marR-type" evidence="4">
    <location>
        <begin position="11"/>
        <end position="150"/>
    </location>
</feature>
<dbReference type="InterPro" id="IPR036390">
    <property type="entry name" value="WH_DNA-bd_sf"/>
</dbReference>
<dbReference type="PANTHER" id="PTHR33164">
    <property type="entry name" value="TRANSCRIPTIONAL REGULATOR, MARR FAMILY"/>
    <property type="match status" value="1"/>
</dbReference>
<name>A0A328VIU2_9CHLR</name>
<dbReference type="InterPro" id="IPR036388">
    <property type="entry name" value="WH-like_DNA-bd_sf"/>
</dbReference>
<evidence type="ECO:0000259" key="4">
    <source>
        <dbReference type="PROSITE" id="PS50995"/>
    </source>
</evidence>
<dbReference type="GO" id="GO:0003700">
    <property type="term" value="F:DNA-binding transcription factor activity"/>
    <property type="evidence" value="ECO:0007669"/>
    <property type="project" value="InterPro"/>
</dbReference>